<dbReference type="Proteomes" id="UP000808914">
    <property type="component" value="Unassembled WGS sequence"/>
</dbReference>
<evidence type="ECO:0000259" key="1">
    <source>
        <dbReference type="Pfam" id="PF14493"/>
    </source>
</evidence>
<keyword evidence="3" id="KW-1185">Reference proteome</keyword>
<dbReference type="Gene3D" id="1.10.10.1390">
    <property type="entry name" value="ATP-dependent DNA helicase RecQ"/>
    <property type="match status" value="1"/>
</dbReference>
<reference evidence="2 3" key="1">
    <citation type="submission" date="2021-01" db="EMBL/GenBank/DDBJ databases">
        <title>Genomic Encyclopedia of Type Strains, Phase IV (KMG-IV): sequencing the most valuable type-strain genomes for metagenomic binning, comparative biology and taxonomic classification.</title>
        <authorList>
            <person name="Goeker M."/>
        </authorList>
    </citation>
    <scope>NUCLEOTIDE SEQUENCE [LARGE SCALE GENOMIC DNA]</scope>
    <source>
        <strain evidence="2 3">DSM 28236</strain>
    </source>
</reference>
<proteinExistence type="predicted"/>
<dbReference type="EMBL" id="JAFBER010000007">
    <property type="protein sequence ID" value="MBM7645329.1"/>
    <property type="molecule type" value="Genomic_DNA"/>
</dbReference>
<organism evidence="2 3">
    <name type="scientific">Scopulibacillus daqui</name>
    <dbReference type="NCBI Taxonomy" id="1469162"/>
    <lineage>
        <taxon>Bacteria</taxon>
        <taxon>Bacillati</taxon>
        <taxon>Bacillota</taxon>
        <taxon>Bacilli</taxon>
        <taxon>Bacillales</taxon>
        <taxon>Sporolactobacillaceae</taxon>
        <taxon>Scopulibacillus</taxon>
    </lineage>
</organism>
<dbReference type="PIRSF" id="PIRSF021350">
    <property type="entry name" value="UCP021350"/>
    <property type="match status" value="1"/>
</dbReference>
<dbReference type="RefSeq" id="WP_205003256.1">
    <property type="nucleotide sequence ID" value="NZ_JAFBER010000007.1"/>
</dbReference>
<name>A0ABS2PZ52_9BACL</name>
<dbReference type="InterPro" id="IPR029491">
    <property type="entry name" value="Helicase_HTH"/>
</dbReference>
<evidence type="ECO:0000313" key="2">
    <source>
        <dbReference type="EMBL" id="MBM7645329.1"/>
    </source>
</evidence>
<dbReference type="InterPro" id="IPR008308">
    <property type="entry name" value="YpbB-like"/>
</dbReference>
<feature type="domain" description="Helicase Helix-turn-helix" evidence="1">
    <location>
        <begin position="255"/>
        <end position="343"/>
    </location>
</feature>
<sequence length="349" mass="41146">MSFKRYLFLYLVDKFKGERSIYGIYHLLKGKRSSQTIQDSVLYSVQELFQSMENITRNEIETVYEEYEKQGLMIKNRKDCYTLSEKGKQCLRECEDDCRLPNGLIGFQYAGLSKIFWKRLRLVIQSLSHLLHYQKSYLPVTNEREILEWAKKFFKRLEYDRFELAARCQKELEVLLSNRSDLEAFIFVKQLSGYQKVGLTLEQIASAVHLDKYETTLLFQACLQSSVKTIIDNRSKFPTLCLFIDQVDNIRLTHSANTTYHYIKKGYPLHKIAERRRLSAGTIEDHIVEIAMNDPAFNVMNYVPTEDYKKIQHAISSLSTKRLREVKERVDDQISYFQIRLVMAREGET</sequence>
<accession>A0ABS2PZ52</accession>
<comment type="caution">
    <text evidence="2">The sequence shown here is derived from an EMBL/GenBank/DDBJ whole genome shotgun (WGS) entry which is preliminary data.</text>
</comment>
<evidence type="ECO:0000313" key="3">
    <source>
        <dbReference type="Proteomes" id="UP000808914"/>
    </source>
</evidence>
<protein>
    <submittedName>
        <fullName evidence="2">Uncharacterized protein YpbB</fullName>
    </submittedName>
</protein>
<dbReference type="Pfam" id="PF14493">
    <property type="entry name" value="HTH_40"/>
    <property type="match status" value="1"/>
</dbReference>
<gene>
    <name evidence="2" type="ORF">JOD45_001540</name>
</gene>